<evidence type="ECO:0000256" key="1">
    <source>
        <dbReference type="SAM" id="MobiDB-lite"/>
    </source>
</evidence>
<dbReference type="GeneID" id="104954327"/>
<dbReference type="Gene3D" id="3.40.525.10">
    <property type="entry name" value="CRAL-TRIO lipid binding domain"/>
    <property type="match status" value="1"/>
</dbReference>
<accession>A0A6I9NUE4</accession>
<dbReference type="PROSITE" id="PS50191">
    <property type="entry name" value="CRAL_TRIO"/>
    <property type="match status" value="1"/>
</dbReference>
<evidence type="ECO:0000313" key="3">
    <source>
        <dbReference type="Proteomes" id="UP000504611"/>
    </source>
</evidence>
<dbReference type="CDD" id="cd00170">
    <property type="entry name" value="SEC14"/>
    <property type="match status" value="1"/>
</dbReference>
<evidence type="ECO:0000259" key="2">
    <source>
        <dbReference type="PROSITE" id="PS50191"/>
    </source>
</evidence>
<evidence type="ECO:0000313" key="4">
    <source>
        <dbReference type="RefSeq" id="XP_010779722.1"/>
    </source>
</evidence>
<dbReference type="AlphaFoldDB" id="A0A6I9NUE4"/>
<feature type="region of interest" description="Disordered" evidence="1">
    <location>
        <begin position="99"/>
        <end position="122"/>
    </location>
</feature>
<name>A0A6I9NUE4_9TELE</name>
<protein>
    <submittedName>
        <fullName evidence="4">Protein prune homolog 2-like</fullName>
    </submittedName>
</protein>
<feature type="domain" description="CRAL-TRIO" evidence="2">
    <location>
        <begin position="1"/>
        <end position="76"/>
    </location>
</feature>
<reference evidence="4" key="1">
    <citation type="submission" date="2025-08" db="UniProtKB">
        <authorList>
            <consortium name="RefSeq"/>
        </authorList>
    </citation>
    <scope>IDENTIFICATION</scope>
    <source>
        <tissue evidence="4">Muscle</tissue>
    </source>
</reference>
<dbReference type="OrthoDB" id="19923at2759"/>
<dbReference type="KEGG" id="ncc:104954327"/>
<dbReference type="InterPro" id="IPR036865">
    <property type="entry name" value="CRAL-TRIO_dom_sf"/>
</dbReference>
<keyword evidence="3" id="KW-1185">Reference proteome</keyword>
<gene>
    <name evidence="4" type="primary">LOC104954327</name>
</gene>
<sequence length="122" mass="13375">MMFCVVFRLKKNLKSFIILHPSWFIRTILAVTKPFISTKFSSKIKYVNSLDELQETIPMDSIQIPECIITVDKELKEAAENSKRNSFLMGLESTTTTTTAAAAAVGGRGRTDRPGAAGASSS</sequence>
<dbReference type="InterPro" id="IPR001251">
    <property type="entry name" value="CRAL-TRIO_dom"/>
</dbReference>
<dbReference type="SUPFAM" id="SSF52087">
    <property type="entry name" value="CRAL/TRIO domain"/>
    <property type="match status" value="1"/>
</dbReference>
<organism evidence="3 4">
    <name type="scientific">Notothenia coriiceps</name>
    <name type="common">black rockcod</name>
    <dbReference type="NCBI Taxonomy" id="8208"/>
    <lineage>
        <taxon>Eukaryota</taxon>
        <taxon>Metazoa</taxon>
        <taxon>Chordata</taxon>
        <taxon>Craniata</taxon>
        <taxon>Vertebrata</taxon>
        <taxon>Euteleostomi</taxon>
        <taxon>Actinopterygii</taxon>
        <taxon>Neopterygii</taxon>
        <taxon>Teleostei</taxon>
        <taxon>Neoteleostei</taxon>
        <taxon>Acanthomorphata</taxon>
        <taxon>Eupercaria</taxon>
        <taxon>Perciformes</taxon>
        <taxon>Notothenioidei</taxon>
        <taxon>Nototheniidae</taxon>
        <taxon>Notothenia</taxon>
    </lineage>
</organism>
<dbReference type="RefSeq" id="XP_010779722.1">
    <property type="nucleotide sequence ID" value="XM_010781420.1"/>
</dbReference>
<dbReference type="Proteomes" id="UP000504611">
    <property type="component" value="Unplaced"/>
</dbReference>
<dbReference type="Pfam" id="PF13716">
    <property type="entry name" value="CRAL_TRIO_2"/>
    <property type="match status" value="1"/>
</dbReference>
<proteinExistence type="predicted"/>